<keyword evidence="5" id="KW-0524">Neurogenesis</keyword>
<dbReference type="PANTHER" id="PTHR11036">
    <property type="entry name" value="SEMAPHORIN"/>
    <property type="match status" value="1"/>
</dbReference>
<comment type="caution">
    <text evidence="14">The sequence shown here is derived from an EMBL/GenBank/DDBJ whole genome shotgun (WGS) entry which is preliminary data.</text>
</comment>
<dbReference type="SUPFAM" id="SSF101912">
    <property type="entry name" value="Sema domain"/>
    <property type="match status" value="1"/>
</dbReference>
<dbReference type="Gene3D" id="3.30.1680.10">
    <property type="entry name" value="ligand-binding face of the semaphorins, domain 2"/>
    <property type="match status" value="1"/>
</dbReference>
<keyword evidence="2 12" id="KW-0812">Transmembrane</keyword>
<dbReference type="InterPro" id="IPR000884">
    <property type="entry name" value="TSP1_rpt"/>
</dbReference>
<keyword evidence="9" id="KW-0325">Glycoprotein</keyword>
<dbReference type="GO" id="GO:0045499">
    <property type="term" value="F:chemorepellent activity"/>
    <property type="evidence" value="ECO:0007669"/>
    <property type="project" value="TreeGrafter"/>
</dbReference>
<name>A0A813TTJ4_9BILA</name>
<dbReference type="Pfam" id="PF01403">
    <property type="entry name" value="Sema"/>
    <property type="match status" value="1"/>
</dbReference>
<feature type="region of interest" description="Disordered" evidence="11">
    <location>
        <begin position="921"/>
        <end position="940"/>
    </location>
</feature>
<dbReference type="PANTHER" id="PTHR11036:SF79">
    <property type="entry name" value="SEMAPHORIN 5C, ISOFORM A"/>
    <property type="match status" value="1"/>
</dbReference>
<dbReference type="PRINTS" id="PR01705">
    <property type="entry name" value="TSP1REPEAT"/>
</dbReference>
<evidence type="ECO:0000256" key="5">
    <source>
        <dbReference type="ARBA" id="ARBA00022902"/>
    </source>
</evidence>
<dbReference type="InterPro" id="IPR001627">
    <property type="entry name" value="Semap_dom"/>
</dbReference>
<dbReference type="InterPro" id="IPR027231">
    <property type="entry name" value="Semaphorin"/>
</dbReference>
<keyword evidence="3" id="KW-0677">Repeat</keyword>
<proteinExistence type="predicted"/>
<accession>A0A813TTJ4</accession>
<evidence type="ECO:0000256" key="11">
    <source>
        <dbReference type="SAM" id="MobiDB-lite"/>
    </source>
</evidence>
<dbReference type="PROSITE" id="PS50092">
    <property type="entry name" value="TSP1"/>
    <property type="match status" value="5"/>
</dbReference>
<evidence type="ECO:0000313" key="15">
    <source>
        <dbReference type="Proteomes" id="UP000663864"/>
    </source>
</evidence>
<dbReference type="InterPro" id="IPR036383">
    <property type="entry name" value="TSP1_rpt_sf"/>
</dbReference>
<dbReference type="SMART" id="SM00630">
    <property type="entry name" value="Sema"/>
    <property type="match status" value="1"/>
</dbReference>
<dbReference type="Proteomes" id="UP000663864">
    <property type="component" value="Unassembled WGS sequence"/>
</dbReference>
<dbReference type="SMART" id="SM00209">
    <property type="entry name" value="TSP1"/>
    <property type="match status" value="5"/>
</dbReference>
<dbReference type="GO" id="GO:0005886">
    <property type="term" value="C:plasma membrane"/>
    <property type="evidence" value="ECO:0007669"/>
    <property type="project" value="TreeGrafter"/>
</dbReference>
<organism evidence="14 15">
    <name type="scientific">Rotaria sordida</name>
    <dbReference type="NCBI Taxonomy" id="392033"/>
    <lineage>
        <taxon>Eukaryota</taxon>
        <taxon>Metazoa</taxon>
        <taxon>Spiralia</taxon>
        <taxon>Gnathifera</taxon>
        <taxon>Rotifera</taxon>
        <taxon>Eurotatoria</taxon>
        <taxon>Bdelloidea</taxon>
        <taxon>Philodinida</taxon>
        <taxon>Philodinidae</taxon>
        <taxon>Rotaria</taxon>
    </lineage>
</organism>
<evidence type="ECO:0000256" key="8">
    <source>
        <dbReference type="ARBA" id="ARBA00023157"/>
    </source>
</evidence>
<dbReference type="PROSITE" id="PS51004">
    <property type="entry name" value="SEMA"/>
    <property type="match status" value="1"/>
</dbReference>
<dbReference type="InterPro" id="IPR016201">
    <property type="entry name" value="PSI"/>
</dbReference>
<evidence type="ECO:0000256" key="6">
    <source>
        <dbReference type="ARBA" id="ARBA00022989"/>
    </source>
</evidence>
<dbReference type="Gene3D" id="2.130.10.10">
    <property type="entry name" value="YVTN repeat-like/Quinoprotein amine dehydrogenase"/>
    <property type="match status" value="1"/>
</dbReference>
<evidence type="ECO:0000256" key="4">
    <source>
        <dbReference type="ARBA" id="ARBA00022782"/>
    </source>
</evidence>
<feature type="transmembrane region" description="Helical" evidence="12">
    <location>
        <begin position="862"/>
        <end position="886"/>
    </location>
</feature>
<comment type="subcellular location">
    <subcellularLocation>
        <location evidence="1">Membrane</location>
        <topology evidence="1">Single-pass membrane protein</topology>
    </subcellularLocation>
</comment>
<dbReference type="Pfam" id="PF01437">
    <property type="entry name" value="PSI"/>
    <property type="match status" value="1"/>
</dbReference>
<dbReference type="GO" id="GO:0007411">
    <property type="term" value="P:axon guidance"/>
    <property type="evidence" value="ECO:0007669"/>
    <property type="project" value="TreeGrafter"/>
</dbReference>
<dbReference type="SUPFAM" id="SSF103575">
    <property type="entry name" value="Plexin repeat"/>
    <property type="match status" value="1"/>
</dbReference>
<dbReference type="AlphaFoldDB" id="A0A813TTJ4"/>
<feature type="compositionally biased region" description="Polar residues" evidence="11">
    <location>
        <begin position="930"/>
        <end position="940"/>
    </location>
</feature>
<evidence type="ECO:0000256" key="1">
    <source>
        <dbReference type="ARBA" id="ARBA00004167"/>
    </source>
</evidence>
<keyword evidence="8" id="KW-1015">Disulfide bond</keyword>
<dbReference type="FunFam" id="2.20.100.10:FF:000007">
    <property type="entry name" value="Thrombospondin 1"/>
    <property type="match status" value="1"/>
</dbReference>
<evidence type="ECO:0000256" key="12">
    <source>
        <dbReference type="SAM" id="Phobius"/>
    </source>
</evidence>
<evidence type="ECO:0000256" key="3">
    <source>
        <dbReference type="ARBA" id="ARBA00022737"/>
    </source>
</evidence>
<evidence type="ECO:0000256" key="10">
    <source>
        <dbReference type="PROSITE-ProRule" id="PRU00352"/>
    </source>
</evidence>
<keyword evidence="7 12" id="KW-0472">Membrane</keyword>
<feature type="domain" description="Sema" evidence="13">
    <location>
        <begin position="1"/>
        <end position="453"/>
    </location>
</feature>
<gene>
    <name evidence="14" type="ORF">ZHD862_LOCUS3288</name>
</gene>
<dbReference type="EMBL" id="CAJNOT010000070">
    <property type="protein sequence ID" value="CAF0819121.1"/>
    <property type="molecule type" value="Genomic_DNA"/>
</dbReference>
<dbReference type="GO" id="GO:0071526">
    <property type="term" value="P:semaphorin-plexin signaling pathway"/>
    <property type="evidence" value="ECO:0007669"/>
    <property type="project" value="TreeGrafter"/>
</dbReference>
<protein>
    <recommendedName>
        <fullName evidence="13">Sema domain-containing protein</fullName>
    </recommendedName>
</protein>
<dbReference type="InterPro" id="IPR036352">
    <property type="entry name" value="Semap_dom_sf"/>
</dbReference>
<evidence type="ECO:0000256" key="2">
    <source>
        <dbReference type="ARBA" id="ARBA00022692"/>
    </source>
</evidence>
<sequence>MADDPSDFRFVSYNEMLRHAQIYQENDDNFDAITIDRQRDQIIIGAKNAIIRLSIDNFHLLEKFKWESSTNEINLCRSQIQSFNQCENYIRVLALRSHDQLLLTCGTNSYRPICMWRRPDSLSTIISNENLISGDGKSPYNSYFPSTYELIDSGELYSATSNEPVFGVNDPLIQRSFSQGKQLRTQQHDSNWLRNPYFIQILNIGSYVYTFFREVALEHLSCGTTVYSRVARVCKYDDGTMKFSDTFRTFSKLRLLCSKKIHNDISSFDYNELQSIVFDRTSNLIYGAFNLPKSGLSGSAICIYKVDELQRVFTSPYLTQKSNESYWLPSTLKQESEKCEPNQSNENRISSGPVLRSGVLHSSYDALILDNIRIEHLLIDHINDITILFVITYNSLTLRKYLLINNQLCLIEHIQLKPINIPENQWKINKAEFISQTNEIIMTTTISVLKLSVARCHRFNTSNLCLSAMDPYCTWDNNQQRCILYTKSSSTFSSSRSLLTCPMVNTTIDGGWTSWSSWFICEQITGEKCQCRTRTCTQPTPQFNGRLCQGSNVEITRCEVHGGWSSWSEWSICPKTCGKSFRSRTRTCTNPEPKNNGRLCIGTEREEELCPEIICSDQSLRLSSWTDWDTCSKTCGGGIQKRRRTCLINEDKCSECLEEIRLCNELPCPIQQVTVWSDWTPTINPINDGLIIEKRTRFQCTIGSSSGQQLPDIKSDTVMYRVCNNQGGIDCQETDSLDNLNFDDWTPWSDWSDCYPACDISGSVETRRRTCLGKRCLGNNIEKRECLTCMSLKSSNWSCWTDWSECSLCTSTRLRSIKYRTRTCLTNFCQGETREERLCSTCPLLLKTFPLIDTINDNRFTLIHMILVCLISFLFGCLLMFCIIIICRYRRHRRHLCHSHYRHRQTSNTFLHTDDRDYFQASTSNSSSSPHTAQDSDTFTTLSNTNNHTNKFRSFDSSSSSTTNGVTGVSGGVSAFLKEIPSRKLNMYINPRDMPPLPPAATLKRTSLMSSMKTNLDADDL</sequence>
<keyword evidence="6 12" id="KW-1133">Transmembrane helix</keyword>
<dbReference type="FunFam" id="2.20.100.10:FF:000021">
    <property type="entry name" value="semaphorin-5B isoform X1"/>
    <property type="match status" value="1"/>
</dbReference>
<dbReference type="SMART" id="SM00423">
    <property type="entry name" value="PSI"/>
    <property type="match status" value="1"/>
</dbReference>
<keyword evidence="4" id="KW-0221">Differentiation</keyword>
<dbReference type="InterPro" id="IPR002165">
    <property type="entry name" value="Plexin_repeat"/>
</dbReference>
<dbReference type="Gene3D" id="2.20.100.10">
    <property type="entry name" value="Thrombospondin type-1 (TSP1) repeat"/>
    <property type="match status" value="4"/>
</dbReference>
<dbReference type="GO" id="GO:0030335">
    <property type="term" value="P:positive regulation of cell migration"/>
    <property type="evidence" value="ECO:0007669"/>
    <property type="project" value="TreeGrafter"/>
</dbReference>
<evidence type="ECO:0000259" key="13">
    <source>
        <dbReference type="PROSITE" id="PS51004"/>
    </source>
</evidence>
<reference evidence="14" key="1">
    <citation type="submission" date="2021-02" db="EMBL/GenBank/DDBJ databases">
        <authorList>
            <person name="Nowell W R."/>
        </authorList>
    </citation>
    <scope>NUCLEOTIDE SEQUENCE</scope>
</reference>
<dbReference type="InterPro" id="IPR015943">
    <property type="entry name" value="WD40/YVTN_repeat-like_dom_sf"/>
</dbReference>
<comment type="caution">
    <text evidence="10">Lacks conserved residue(s) required for the propagation of feature annotation.</text>
</comment>
<evidence type="ECO:0000256" key="9">
    <source>
        <dbReference type="ARBA" id="ARBA00023180"/>
    </source>
</evidence>
<dbReference type="SUPFAM" id="SSF82895">
    <property type="entry name" value="TSP-1 type 1 repeat"/>
    <property type="match status" value="4"/>
</dbReference>
<dbReference type="GO" id="GO:0030215">
    <property type="term" value="F:semaphorin receptor binding"/>
    <property type="evidence" value="ECO:0007669"/>
    <property type="project" value="InterPro"/>
</dbReference>
<evidence type="ECO:0000313" key="14">
    <source>
        <dbReference type="EMBL" id="CAF0819121.1"/>
    </source>
</evidence>
<evidence type="ECO:0000256" key="7">
    <source>
        <dbReference type="ARBA" id="ARBA00023136"/>
    </source>
</evidence>
<dbReference type="Pfam" id="PF00090">
    <property type="entry name" value="TSP_1"/>
    <property type="match status" value="3"/>
</dbReference>